<dbReference type="PRINTS" id="PR00463">
    <property type="entry name" value="EP450I"/>
</dbReference>
<keyword evidence="7" id="KW-0472">Membrane</keyword>
<evidence type="ECO:0000313" key="9">
    <source>
        <dbReference type="Proteomes" id="UP000193642"/>
    </source>
</evidence>
<evidence type="ECO:0000256" key="5">
    <source>
        <dbReference type="PIRSR" id="PIRSR602401-1"/>
    </source>
</evidence>
<dbReference type="PROSITE" id="PS00018">
    <property type="entry name" value="EF_HAND_1"/>
    <property type="match status" value="1"/>
</dbReference>
<evidence type="ECO:0000256" key="1">
    <source>
        <dbReference type="ARBA" id="ARBA00001971"/>
    </source>
</evidence>
<keyword evidence="7" id="KW-0812">Transmembrane</keyword>
<dbReference type="OrthoDB" id="1470350at2759"/>
<evidence type="ECO:0000256" key="3">
    <source>
        <dbReference type="ARBA" id="ARBA00022723"/>
    </source>
</evidence>
<proteinExistence type="inferred from homology"/>
<evidence type="ECO:0000256" key="6">
    <source>
        <dbReference type="RuleBase" id="RU000461"/>
    </source>
</evidence>
<dbReference type="Gene3D" id="1.10.630.10">
    <property type="entry name" value="Cytochrome P450"/>
    <property type="match status" value="1"/>
</dbReference>
<dbReference type="PANTHER" id="PTHR24305">
    <property type="entry name" value="CYTOCHROME P450"/>
    <property type="match status" value="1"/>
</dbReference>
<evidence type="ECO:0000256" key="4">
    <source>
        <dbReference type="ARBA" id="ARBA00023004"/>
    </source>
</evidence>
<dbReference type="Proteomes" id="UP000193642">
    <property type="component" value="Unassembled WGS sequence"/>
</dbReference>
<dbReference type="AlphaFoldDB" id="A0A1Y2D1D7"/>
<keyword evidence="4 5" id="KW-0408">Iron</keyword>
<dbReference type="InterPro" id="IPR001128">
    <property type="entry name" value="Cyt_P450"/>
</dbReference>
<feature type="non-terminal residue" evidence="8">
    <location>
        <position position="1"/>
    </location>
</feature>
<comment type="cofactor">
    <cofactor evidence="1 5">
        <name>heme</name>
        <dbReference type="ChEBI" id="CHEBI:30413"/>
    </cofactor>
</comment>
<dbReference type="PROSITE" id="PS00086">
    <property type="entry name" value="CYTOCHROME_P450"/>
    <property type="match status" value="1"/>
</dbReference>
<protein>
    <submittedName>
        <fullName evidence="8">Cytochrome P450</fullName>
    </submittedName>
</protein>
<keyword evidence="6" id="KW-0503">Monooxygenase</keyword>
<keyword evidence="5 6" id="KW-0349">Heme</keyword>
<dbReference type="InterPro" id="IPR002401">
    <property type="entry name" value="Cyt_P450_E_grp-I"/>
</dbReference>
<evidence type="ECO:0000313" key="8">
    <source>
        <dbReference type="EMBL" id="ORY52415.1"/>
    </source>
</evidence>
<dbReference type="Pfam" id="PF00067">
    <property type="entry name" value="p450"/>
    <property type="match status" value="1"/>
</dbReference>
<dbReference type="InterPro" id="IPR050121">
    <property type="entry name" value="Cytochrome_P450_monoxygenase"/>
</dbReference>
<organism evidence="8 9">
    <name type="scientific">Rhizoclosmatium globosum</name>
    <dbReference type="NCBI Taxonomy" id="329046"/>
    <lineage>
        <taxon>Eukaryota</taxon>
        <taxon>Fungi</taxon>
        <taxon>Fungi incertae sedis</taxon>
        <taxon>Chytridiomycota</taxon>
        <taxon>Chytridiomycota incertae sedis</taxon>
        <taxon>Chytridiomycetes</taxon>
        <taxon>Chytridiales</taxon>
        <taxon>Chytriomycetaceae</taxon>
        <taxon>Rhizoclosmatium</taxon>
    </lineage>
</organism>
<gene>
    <name evidence="8" type="ORF">BCR33DRAFT_655366</name>
</gene>
<dbReference type="InterPro" id="IPR018247">
    <property type="entry name" value="EF_Hand_1_Ca_BS"/>
</dbReference>
<comment type="caution">
    <text evidence="8">The sequence shown here is derived from an EMBL/GenBank/DDBJ whole genome shotgun (WGS) entry which is preliminary data.</text>
</comment>
<sequence length="422" mass="47025">IHVADPAIAHDILVNRQKELGKPTSHYDILNIFGENIVGTEGEVWRRHRRVAAPSFSEKNNALVHESSLRIAKEMMHAWEQHPVGEDSDFTVNVSANMMQYALSVISSAGFGKDLPWGEDETELIGTHKMTFKTAFETFVSNFGLYLVLPSFAFSLPFQALRKARVARKEFGDYLDEIINDASTSPSDSGYHNLLQALVKASSMDNDKSGSLSKDELKGNAFIFILAGHETTASSLSYILALLACHPEIQEKLHDECVRVLEGRNEPEYSDFGKLTYALAVMNESLRLHSIISGVPKWTADKSATIGNFVFPPGSMVHVTLQTIQRAPKLWGDDVNEFKPERFLELDQPLSIKTGWAPFSEGARGCLGKKFAQVETVVLLTLIALKYKFKLPEGVSVEEVFESNPLIFGKPDRPVKLVFSHR</sequence>
<dbReference type="GO" id="GO:0020037">
    <property type="term" value="F:heme binding"/>
    <property type="evidence" value="ECO:0007669"/>
    <property type="project" value="InterPro"/>
</dbReference>
<feature type="binding site" description="axial binding residue" evidence="5">
    <location>
        <position position="366"/>
    </location>
    <ligand>
        <name>heme</name>
        <dbReference type="ChEBI" id="CHEBI:30413"/>
    </ligand>
    <ligandPart>
        <name>Fe</name>
        <dbReference type="ChEBI" id="CHEBI:18248"/>
    </ligandPart>
</feature>
<dbReference type="InterPro" id="IPR036396">
    <property type="entry name" value="Cyt_P450_sf"/>
</dbReference>
<evidence type="ECO:0000256" key="7">
    <source>
        <dbReference type="SAM" id="Phobius"/>
    </source>
</evidence>
<dbReference type="EMBL" id="MCGO01000003">
    <property type="protein sequence ID" value="ORY52415.1"/>
    <property type="molecule type" value="Genomic_DNA"/>
</dbReference>
<keyword evidence="3 5" id="KW-0479">Metal-binding</keyword>
<keyword evidence="9" id="KW-1185">Reference proteome</keyword>
<dbReference type="GO" id="GO:0004497">
    <property type="term" value="F:monooxygenase activity"/>
    <property type="evidence" value="ECO:0007669"/>
    <property type="project" value="UniProtKB-KW"/>
</dbReference>
<accession>A0A1Y2D1D7</accession>
<reference evidence="8 9" key="1">
    <citation type="submission" date="2016-07" db="EMBL/GenBank/DDBJ databases">
        <title>Pervasive Adenine N6-methylation of Active Genes in Fungi.</title>
        <authorList>
            <consortium name="DOE Joint Genome Institute"/>
            <person name="Mondo S.J."/>
            <person name="Dannebaum R.O."/>
            <person name="Kuo R.C."/>
            <person name="Labutti K."/>
            <person name="Haridas S."/>
            <person name="Kuo A."/>
            <person name="Salamov A."/>
            <person name="Ahrendt S.R."/>
            <person name="Lipzen A."/>
            <person name="Sullivan W."/>
            <person name="Andreopoulos W.B."/>
            <person name="Clum A."/>
            <person name="Lindquist E."/>
            <person name="Daum C."/>
            <person name="Ramamoorthy G.K."/>
            <person name="Gryganskyi A."/>
            <person name="Culley D."/>
            <person name="Magnuson J.K."/>
            <person name="James T.Y."/>
            <person name="O'Malley M.A."/>
            <person name="Stajich J.E."/>
            <person name="Spatafora J.W."/>
            <person name="Visel A."/>
            <person name="Grigoriev I.V."/>
        </authorList>
    </citation>
    <scope>NUCLEOTIDE SEQUENCE [LARGE SCALE GENOMIC DNA]</scope>
    <source>
        <strain evidence="8 9">JEL800</strain>
    </source>
</reference>
<dbReference type="GO" id="GO:0016705">
    <property type="term" value="F:oxidoreductase activity, acting on paired donors, with incorporation or reduction of molecular oxygen"/>
    <property type="evidence" value="ECO:0007669"/>
    <property type="project" value="InterPro"/>
</dbReference>
<comment type="similarity">
    <text evidence="2 6">Belongs to the cytochrome P450 family.</text>
</comment>
<dbReference type="PRINTS" id="PR00385">
    <property type="entry name" value="P450"/>
</dbReference>
<keyword evidence="6" id="KW-0560">Oxidoreductase</keyword>
<dbReference type="GO" id="GO:0005506">
    <property type="term" value="F:iron ion binding"/>
    <property type="evidence" value="ECO:0007669"/>
    <property type="project" value="InterPro"/>
</dbReference>
<dbReference type="STRING" id="329046.A0A1Y2D1D7"/>
<dbReference type="InterPro" id="IPR017972">
    <property type="entry name" value="Cyt_P450_CS"/>
</dbReference>
<dbReference type="SUPFAM" id="SSF48264">
    <property type="entry name" value="Cytochrome P450"/>
    <property type="match status" value="1"/>
</dbReference>
<feature type="transmembrane region" description="Helical" evidence="7">
    <location>
        <begin position="143"/>
        <end position="161"/>
    </location>
</feature>
<dbReference type="PANTHER" id="PTHR24305:SF166">
    <property type="entry name" value="CYTOCHROME P450 12A4, MITOCHONDRIAL-RELATED"/>
    <property type="match status" value="1"/>
</dbReference>
<keyword evidence="7" id="KW-1133">Transmembrane helix</keyword>
<evidence type="ECO:0000256" key="2">
    <source>
        <dbReference type="ARBA" id="ARBA00010617"/>
    </source>
</evidence>
<name>A0A1Y2D1D7_9FUNG</name>